<reference evidence="2 3" key="1">
    <citation type="submission" date="2021-07" db="EMBL/GenBank/DDBJ databases">
        <authorList>
            <person name="Palmer J.M."/>
        </authorList>
    </citation>
    <scope>NUCLEOTIDE SEQUENCE [LARGE SCALE GENOMIC DNA]</scope>
    <source>
        <strain evidence="2 3">AT_MEX2019</strain>
        <tissue evidence="2">Muscle</tissue>
    </source>
</reference>
<protein>
    <submittedName>
        <fullName evidence="2">Uncharacterized protein</fullName>
    </submittedName>
</protein>
<keyword evidence="3" id="KW-1185">Reference proteome</keyword>
<comment type="caution">
    <text evidence="2">The sequence shown here is derived from an EMBL/GenBank/DDBJ whole genome shotgun (WGS) entry which is preliminary data.</text>
</comment>
<sequence length="111" mass="12062">SNWFFVSYSFVSVKGPGRKLSLPTDLKTDLDHVNGHCTSPTSQPCLAGKPRIPMGPEGPRLTRRGPGRPPFRKAQSAACMEISLPVSHTEGVCLSSQLPSLKPSYHNNPYS</sequence>
<evidence type="ECO:0000313" key="3">
    <source>
        <dbReference type="Proteomes" id="UP001345963"/>
    </source>
</evidence>
<name>A0ABU7AF51_9TELE</name>
<evidence type="ECO:0000256" key="1">
    <source>
        <dbReference type="SAM" id="MobiDB-lite"/>
    </source>
</evidence>
<organism evidence="2 3">
    <name type="scientific">Ataeniobius toweri</name>
    <dbReference type="NCBI Taxonomy" id="208326"/>
    <lineage>
        <taxon>Eukaryota</taxon>
        <taxon>Metazoa</taxon>
        <taxon>Chordata</taxon>
        <taxon>Craniata</taxon>
        <taxon>Vertebrata</taxon>
        <taxon>Euteleostomi</taxon>
        <taxon>Actinopterygii</taxon>
        <taxon>Neopterygii</taxon>
        <taxon>Teleostei</taxon>
        <taxon>Neoteleostei</taxon>
        <taxon>Acanthomorphata</taxon>
        <taxon>Ovalentaria</taxon>
        <taxon>Atherinomorphae</taxon>
        <taxon>Cyprinodontiformes</taxon>
        <taxon>Goodeidae</taxon>
        <taxon>Ataeniobius</taxon>
    </lineage>
</organism>
<gene>
    <name evidence="2" type="ORF">ATANTOWER_014463</name>
</gene>
<feature type="non-terminal residue" evidence="2">
    <location>
        <position position="1"/>
    </location>
</feature>
<dbReference type="Proteomes" id="UP001345963">
    <property type="component" value="Unassembled WGS sequence"/>
</dbReference>
<feature type="region of interest" description="Disordered" evidence="1">
    <location>
        <begin position="39"/>
        <end position="72"/>
    </location>
</feature>
<accession>A0ABU7AF51</accession>
<dbReference type="EMBL" id="JAHUTI010012849">
    <property type="protein sequence ID" value="MED6236801.1"/>
    <property type="molecule type" value="Genomic_DNA"/>
</dbReference>
<proteinExistence type="predicted"/>
<evidence type="ECO:0000313" key="2">
    <source>
        <dbReference type="EMBL" id="MED6236801.1"/>
    </source>
</evidence>